<organism evidence="1 2">
    <name type="scientific">Aplysia californica</name>
    <name type="common">California sea hare</name>
    <dbReference type="NCBI Taxonomy" id="6500"/>
    <lineage>
        <taxon>Eukaryota</taxon>
        <taxon>Metazoa</taxon>
        <taxon>Spiralia</taxon>
        <taxon>Lophotrochozoa</taxon>
        <taxon>Mollusca</taxon>
        <taxon>Gastropoda</taxon>
        <taxon>Heterobranchia</taxon>
        <taxon>Euthyneura</taxon>
        <taxon>Tectipleura</taxon>
        <taxon>Aplysiida</taxon>
        <taxon>Aplysioidea</taxon>
        <taxon>Aplysiidae</taxon>
        <taxon>Aplysia</taxon>
    </lineage>
</organism>
<keyword evidence="1" id="KW-1185">Reference proteome</keyword>
<evidence type="ECO:0000313" key="1">
    <source>
        <dbReference type="Proteomes" id="UP000694888"/>
    </source>
</evidence>
<accession>A0ABM0KAF6</accession>
<protein>
    <submittedName>
        <fullName evidence="2">Uncharacterized protein LOC101863715</fullName>
    </submittedName>
</protein>
<evidence type="ECO:0000313" key="2">
    <source>
        <dbReference type="RefSeq" id="XP_005112813.1"/>
    </source>
</evidence>
<dbReference type="Proteomes" id="UP000694888">
    <property type="component" value="Unplaced"/>
</dbReference>
<gene>
    <name evidence="2" type="primary">LOC101863715</name>
</gene>
<sequence>MAEKSDTTSQSQSGSSGFRWTRQLLWATWAEFARANQGPCCEMDIYLKADDNLNFKRCQKNPGHSSFIPLHELKPEHLPEKARRPDVLRYIKHVACRTVRLVVGYTSKHRSADMSYPSLQGTNAPRVGSGFVRELGMNLKGRAATEIPHADFFELEEDEFYVDTAAHVVFNEEEAKHTTVDLFFDNDSDSSTVIQAKGVKMDSVSEDFDQVIFIARLNKKDLDTAYEKLMEVSPSPIPFIPNFAFCVSHPHGVAKRVSFGEPEDIKSHDVDSEELRQNRWKYICYLKARHGIEEGKTYFVILYSLALTRVSKKMSSAVYLENSRFPIKRLVDKGLLICPSDDEIRIISKCIKVNDNTLDKIRQDREYVCGQDGMESTSSQPPEGSTSDKSSFDFRVFELMLKALRKEHSQTWLQNLFRESTGNSQSFEQLFPEDDDHPTGTVSYRVPTCPGSSGANVHSMIVKDGDELTFSSPHSQGPKGKPGIGKNGYAFCDTLS</sequence>
<dbReference type="RefSeq" id="XP_005112813.1">
    <property type="nucleotide sequence ID" value="XM_005112756.3"/>
</dbReference>
<dbReference type="GeneID" id="101863715"/>
<reference evidence="2" key="1">
    <citation type="submission" date="2025-08" db="UniProtKB">
        <authorList>
            <consortium name="RefSeq"/>
        </authorList>
    </citation>
    <scope>IDENTIFICATION</scope>
</reference>
<proteinExistence type="predicted"/>
<name>A0ABM0KAF6_APLCA</name>